<sequence>MSGRVEIGSKRSRNCVSPPPTVDDEEDHAKVSSSSSSDTTSSSANAPANLVWKQWTSNFRKTRRLENDLIVEEGIDAAVERHMSLNKKRSLMDDDSDSDDEGNYYKLDVPQRRHPLEFTPSGFLPRLGPQQVTPVSCDPGALPVCSLRRYGHGDEEDEFADRIPPPPPSFHRYPSKKRAVGLARPEPEQDFYSRTMAPPLFTRGVSSLAIEKEGLLKKLAANSTVSSASTASTATTTTAPLFSASLPPPSWPPAPPMLGLASKLQSSLPQGDAKSNNLQENAVAN</sequence>
<name>A0A9N8EII5_9STRA</name>
<keyword evidence="3" id="KW-1185">Reference proteome</keyword>
<protein>
    <submittedName>
        <fullName evidence="2">Uncharacterized protein</fullName>
    </submittedName>
</protein>
<dbReference type="AlphaFoldDB" id="A0A9N8EII5"/>
<feature type="region of interest" description="Disordered" evidence="1">
    <location>
        <begin position="1"/>
        <end position="47"/>
    </location>
</feature>
<reference evidence="2" key="1">
    <citation type="submission" date="2020-06" db="EMBL/GenBank/DDBJ databases">
        <authorList>
            <consortium name="Plant Systems Biology data submission"/>
        </authorList>
    </citation>
    <scope>NUCLEOTIDE SEQUENCE</scope>
    <source>
        <strain evidence="2">D6</strain>
    </source>
</reference>
<dbReference type="Proteomes" id="UP001153069">
    <property type="component" value="Unassembled WGS sequence"/>
</dbReference>
<feature type="compositionally biased region" description="Low complexity" evidence="1">
    <location>
        <begin position="222"/>
        <end position="245"/>
    </location>
</feature>
<feature type="compositionally biased region" description="Polar residues" evidence="1">
    <location>
        <begin position="263"/>
        <end position="285"/>
    </location>
</feature>
<evidence type="ECO:0000256" key="1">
    <source>
        <dbReference type="SAM" id="MobiDB-lite"/>
    </source>
</evidence>
<organism evidence="2 3">
    <name type="scientific">Seminavis robusta</name>
    <dbReference type="NCBI Taxonomy" id="568900"/>
    <lineage>
        <taxon>Eukaryota</taxon>
        <taxon>Sar</taxon>
        <taxon>Stramenopiles</taxon>
        <taxon>Ochrophyta</taxon>
        <taxon>Bacillariophyta</taxon>
        <taxon>Bacillariophyceae</taxon>
        <taxon>Bacillariophycidae</taxon>
        <taxon>Naviculales</taxon>
        <taxon>Naviculaceae</taxon>
        <taxon>Seminavis</taxon>
    </lineage>
</organism>
<comment type="caution">
    <text evidence="2">The sequence shown here is derived from an EMBL/GenBank/DDBJ whole genome shotgun (WGS) entry which is preliminary data.</text>
</comment>
<accession>A0A9N8EII5</accession>
<feature type="region of interest" description="Disordered" evidence="1">
    <location>
        <begin position="222"/>
        <end position="285"/>
    </location>
</feature>
<evidence type="ECO:0000313" key="2">
    <source>
        <dbReference type="EMBL" id="CAB9519110.1"/>
    </source>
</evidence>
<feature type="compositionally biased region" description="Low complexity" evidence="1">
    <location>
        <begin position="32"/>
        <end position="43"/>
    </location>
</feature>
<feature type="compositionally biased region" description="Pro residues" evidence="1">
    <location>
        <begin position="246"/>
        <end position="256"/>
    </location>
</feature>
<evidence type="ECO:0000313" key="3">
    <source>
        <dbReference type="Proteomes" id="UP001153069"/>
    </source>
</evidence>
<proteinExistence type="predicted"/>
<gene>
    <name evidence="2" type="ORF">SEMRO_989_G228500.1</name>
</gene>
<dbReference type="EMBL" id="CAICTM010000987">
    <property type="protein sequence ID" value="CAB9519110.1"/>
    <property type="molecule type" value="Genomic_DNA"/>
</dbReference>